<dbReference type="FunFam" id="2.60.40.150:FF:000013">
    <property type="entry name" value="copine-9 isoform X1"/>
    <property type="match status" value="1"/>
</dbReference>
<dbReference type="AlphaFoldDB" id="A0A852MF62"/>
<dbReference type="Proteomes" id="UP000632886">
    <property type="component" value="Unassembled WGS sequence"/>
</dbReference>
<dbReference type="SMART" id="SM00327">
    <property type="entry name" value="VWA"/>
    <property type="match status" value="1"/>
</dbReference>
<dbReference type="InterPro" id="IPR010734">
    <property type="entry name" value="Copine_C"/>
</dbReference>
<dbReference type="PANTHER" id="PTHR10857">
    <property type="entry name" value="COPINE"/>
    <property type="match status" value="1"/>
</dbReference>
<feature type="non-terminal residue" evidence="7">
    <location>
        <position position="555"/>
    </location>
</feature>
<protein>
    <submittedName>
        <fullName evidence="7">CPNE9 protein</fullName>
    </submittedName>
</protein>
<dbReference type="FunFam" id="2.60.40.150:FF:000099">
    <property type="entry name" value="Copine 3"/>
    <property type="match status" value="1"/>
</dbReference>
<dbReference type="InterPro" id="IPR037768">
    <property type="entry name" value="C2B_Copine"/>
</dbReference>
<evidence type="ECO:0000259" key="5">
    <source>
        <dbReference type="PROSITE" id="PS50004"/>
    </source>
</evidence>
<dbReference type="EMBL" id="WBNK01003654">
    <property type="protein sequence ID" value="NXX99545.1"/>
    <property type="molecule type" value="Genomic_DNA"/>
</dbReference>
<dbReference type="PROSITE" id="PS50004">
    <property type="entry name" value="C2"/>
    <property type="match status" value="2"/>
</dbReference>
<feature type="non-terminal residue" evidence="7">
    <location>
        <position position="1"/>
    </location>
</feature>
<comment type="caution">
    <text evidence="7">The sequence shown here is derived from an EMBL/GenBank/DDBJ whole genome shotgun (WGS) entry which is preliminary data.</text>
</comment>
<organism evidence="7 8">
    <name type="scientific">Centropus bengalensis</name>
    <name type="common">lesser coucal</name>
    <dbReference type="NCBI Taxonomy" id="1463675"/>
    <lineage>
        <taxon>Eukaryota</taxon>
        <taxon>Metazoa</taxon>
        <taxon>Chordata</taxon>
        <taxon>Craniata</taxon>
        <taxon>Vertebrata</taxon>
        <taxon>Euteleostomi</taxon>
        <taxon>Archelosauria</taxon>
        <taxon>Archosauria</taxon>
        <taxon>Dinosauria</taxon>
        <taxon>Saurischia</taxon>
        <taxon>Theropoda</taxon>
        <taxon>Coelurosauria</taxon>
        <taxon>Aves</taxon>
        <taxon>Neognathae</taxon>
        <taxon>Neoaves</taxon>
        <taxon>Otidimorphae</taxon>
        <taxon>Cuculiformes</taxon>
        <taxon>Centropidae</taxon>
        <taxon>Centropus</taxon>
    </lineage>
</organism>
<feature type="domain" description="C2" evidence="5">
    <location>
        <begin position="118"/>
        <end position="245"/>
    </location>
</feature>
<gene>
    <name evidence="7" type="primary">Cpne9</name>
    <name evidence="7" type="ORF">CENBEN_R01185</name>
</gene>
<evidence type="ECO:0000256" key="2">
    <source>
        <dbReference type="ARBA" id="ARBA00022723"/>
    </source>
</evidence>
<dbReference type="GO" id="GO:0071277">
    <property type="term" value="P:cellular response to calcium ion"/>
    <property type="evidence" value="ECO:0007669"/>
    <property type="project" value="TreeGrafter"/>
</dbReference>
<sequence length="555" mass="61269">TQGGSHLALFPPRNLLDMDTFSKSDPVVVLFVQGSGGNEWKEFGRTEVIDNTLNPDFVRKFVLDYYFEEKQNLRFDGGLWRGLSAALGAQDFLGQAFVALGEVIGSQRGRLERPLTGVPGKRCGSILLLAEELSNCRDIVTMQLCANKLDKKDFFGKSDPFLVFYRSNEDGTFTICHKTEVVKNTLNPVWQPFTIPVRALCNGDYDRTVKIDVYDWDRDGSHDFIGEFATSYRELSRAQSQFTVYEVRGGPGWGPGGSPPLGADPPLRPQVLNPRKKCKKKKYVNSGTVTLLSFSVESEFTFVDYIRGGTQLNFTVAIDFTASNGLPSQPTSLHYASPYQLSAYALALKAVGEVIQDYDSDKLFPAYGFGAKVPPDGKISHQFPLNNNVDNPSCAGIEGVLESYLQSLRTVQLYGPTNFAPVINQVAGTAAQVTDGSQYHVLLIITDGVISDMLQTKEAIVTASALPMSIIIVGVGPAEFEAMEELDGDEVRVSSRGRYAERDIVQFVPFRDYVDDSGNQVLSMARLAKDVLAEIPEQLLSYMKTHDIKPRRADP</sequence>
<dbReference type="SUPFAM" id="SSF49562">
    <property type="entry name" value="C2 domain (Calcium/lipid-binding domain, CaLB)"/>
    <property type="match status" value="2"/>
</dbReference>
<dbReference type="PANTHER" id="PTHR10857:SF112">
    <property type="entry name" value="COPINE-9"/>
    <property type="match status" value="1"/>
</dbReference>
<feature type="domain" description="VWFA" evidence="6">
    <location>
        <begin position="313"/>
        <end position="514"/>
    </location>
</feature>
<evidence type="ECO:0000313" key="7">
    <source>
        <dbReference type="EMBL" id="NXX99545.1"/>
    </source>
</evidence>
<reference evidence="7 8" key="1">
    <citation type="submission" date="2020-02" db="EMBL/GenBank/DDBJ databases">
        <title>Bird 10,000 Genomes (B10K) Project - Family phase.</title>
        <authorList>
            <person name="Zhang G."/>
        </authorList>
    </citation>
    <scope>NUCLEOTIDE SEQUENCE [LARGE SCALE GENOMIC DNA]</scope>
    <source>
        <strain evidence="7">B10K-DU-017-21</strain>
    </source>
</reference>
<name>A0A852MF62_9AVES</name>
<dbReference type="Pfam" id="PF00168">
    <property type="entry name" value="C2"/>
    <property type="match status" value="2"/>
</dbReference>
<proteinExistence type="inferred from homology"/>
<evidence type="ECO:0000313" key="8">
    <source>
        <dbReference type="Proteomes" id="UP000632886"/>
    </source>
</evidence>
<dbReference type="GO" id="GO:0046872">
    <property type="term" value="F:metal ion binding"/>
    <property type="evidence" value="ECO:0007669"/>
    <property type="project" value="UniProtKB-KW"/>
</dbReference>
<dbReference type="InterPro" id="IPR036465">
    <property type="entry name" value="vWFA_dom_sf"/>
</dbReference>
<dbReference type="SUPFAM" id="SSF53300">
    <property type="entry name" value="vWA-like"/>
    <property type="match status" value="1"/>
</dbReference>
<evidence type="ECO:0000259" key="6">
    <source>
        <dbReference type="PROSITE" id="PS50234"/>
    </source>
</evidence>
<dbReference type="CDD" id="cd04047">
    <property type="entry name" value="C2B_Copine"/>
    <property type="match status" value="1"/>
</dbReference>
<dbReference type="InterPro" id="IPR045052">
    <property type="entry name" value="Copine"/>
</dbReference>
<keyword evidence="4" id="KW-0106">Calcium</keyword>
<feature type="domain" description="C2" evidence="5">
    <location>
        <begin position="1"/>
        <end position="115"/>
    </location>
</feature>
<keyword evidence="8" id="KW-1185">Reference proteome</keyword>
<dbReference type="CDD" id="cd01459">
    <property type="entry name" value="vWA_copine_like"/>
    <property type="match status" value="1"/>
</dbReference>
<evidence type="ECO:0000256" key="4">
    <source>
        <dbReference type="ARBA" id="ARBA00022837"/>
    </source>
</evidence>
<dbReference type="SMART" id="SM00239">
    <property type="entry name" value="C2"/>
    <property type="match status" value="2"/>
</dbReference>
<keyword evidence="3" id="KW-0677">Repeat</keyword>
<evidence type="ECO:0000256" key="3">
    <source>
        <dbReference type="ARBA" id="ARBA00022737"/>
    </source>
</evidence>
<dbReference type="GO" id="GO:0005886">
    <property type="term" value="C:plasma membrane"/>
    <property type="evidence" value="ECO:0007669"/>
    <property type="project" value="TreeGrafter"/>
</dbReference>
<dbReference type="InterPro" id="IPR000008">
    <property type="entry name" value="C2_dom"/>
</dbReference>
<dbReference type="InterPro" id="IPR002035">
    <property type="entry name" value="VWF_A"/>
</dbReference>
<dbReference type="GO" id="GO:0005544">
    <property type="term" value="F:calcium-dependent phospholipid binding"/>
    <property type="evidence" value="ECO:0007669"/>
    <property type="project" value="InterPro"/>
</dbReference>
<dbReference type="InterPro" id="IPR035892">
    <property type="entry name" value="C2_domain_sf"/>
</dbReference>
<dbReference type="PROSITE" id="PS50234">
    <property type="entry name" value="VWFA"/>
    <property type="match status" value="1"/>
</dbReference>
<dbReference type="Pfam" id="PF07002">
    <property type="entry name" value="Copine"/>
    <property type="match status" value="1"/>
</dbReference>
<keyword evidence="2" id="KW-0479">Metal-binding</keyword>
<dbReference type="CDD" id="cd04048">
    <property type="entry name" value="C2A_Copine"/>
    <property type="match status" value="1"/>
</dbReference>
<evidence type="ECO:0000256" key="1">
    <source>
        <dbReference type="ARBA" id="ARBA00009048"/>
    </source>
</evidence>
<dbReference type="Gene3D" id="2.60.40.150">
    <property type="entry name" value="C2 domain"/>
    <property type="match status" value="2"/>
</dbReference>
<accession>A0A852MF62</accession>
<comment type="similarity">
    <text evidence="1">Belongs to the copine family.</text>
</comment>